<gene>
    <name evidence="1" type="ORF">ACIBG2_15060</name>
</gene>
<dbReference type="EMBL" id="JBITGY010000004">
    <property type="protein sequence ID" value="MFI6498709.1"/>
    <property type="molecule type" value="Genomic_DNA"/>
</dbReference>
<accession>A0ABW7YW58</accession>
<dbReference type="Proteomes" id="UP001612741">
    <property type="component" value="Unassembled WGS sequence"/>
</dbReference>
<dbReference type="RefSeq" id="WP_397081954.1">
    <property type="nucleotide sequence ID" value="NZ_JBITGY010000004.1"/>
</dbReference>
<evidence type="ECO:0000313" key="1">
    <source>
        <dbReference type="EMBL" id="MFI6498709.1"/>
    </source>
</evidence>
<evidence type="ECO:0000313" key="2">
    <source>
        <dbReference type="Proteomes" id="UP001612741"/>
    </source>
</evidence>
<sequence>MHELTSKSTGGAVAESGGALSTMVRYGIVIAQLAAAGLRLRGLSSRVNDTYRYVEGCSASVDRLAEQMAGLSVDRDSVGEHHQAAAVMRGVLAEAEAMAADIEDLALMFDDAAAAHERDYGPVAEAIHAMPVPMADAEFYSNR</sequence>
<name>A0ABW7YW58_9ACTN</name>
<protein>
    <submittedName>
        <fullName evidence="1">Uncharacterized protein</fullName>
    </submittedName>
</protein>
<keyword evidence="2" id="KW-1185">Reference proteome</keyword>
<proteinExistence type="predicted"/>
<comment type="caution">
    <text evidence="1">The sequence shown here is derived from an EMBL/GenBank/DDBJ whole genome shotgun (WGS) entry which is preliminary data.</text>
</comment>
<organism evidence="1 2">
    <name type="scientific">Nonomuraea typhae</name>
    <dbReference type="NCBI Taxonomy" id="2603600"/>
    <lineage>
        <taxon>Bacteria</taxon>
        <taxon>Bacillati</taxon>
        <taxon>Actinomycetota</taxon>
        <taxon>Actinomycetes</taxon>
        <taxon>Streptosporangiales</taxon>
        <taxon>Streptosporangiaceae</taxon>
        <taxon>Nonomuraea</taxon>
    </lineage>
</organism>
<reference evidence="1 2" key="1">
    <citation type="submission" date="2024-10" db="EMBL/GenBank/DDBJ databases">
        <title>The Natural Products Discovery Center: Release of the First 8490 Sequenced Strains for Exploring Actinobacteria Biosynthetic Diversity.</title>
        <authorList>
            <person name="Kalkreuter E."/>
            <person name="Kautsar S.A."/>
            <person name="Yang D."/>
            <person name="Bader C.D."/>
            <person name="Teijaro C.N."/>
            <person name="Fluegel L."/>
            <person name="Davis C.M."/>
            <person name="Simpson J.R."/>
            <person name="Lauterbach L."/>
            <person name="Steele A.D."/>
            <person name="Gui C."/>
            <person name="Meng S."/>
            <person name="Li G."/>
            <person name="Viehrig K."/>
            <person name="Ye F."/>
            <person name="Su P."/>
            <person name="Kiefer A.F."/>
            <person name="Nichols A."/>
            <person name="Cepeda A.J."/>
            <person name="Yan W."/>
            <person name="Fan B."/>
            <person name="Jiang Y."/>
            <person name="Adhikari A."/>
            <person name="Zheng C.-J."/>
            <person name="Schuster L."/>
            <person name="Cowan T.M."/>
            <person name="Smanski M.J."/>
            <person name="Chevrette M.G."/>
            <person name="De Carvalho L.P.S."/>
            <person name="Shen B."/>
        </authorList>
    </citation>
    <scope>NUCLEOTIDE SEQUENCE [LARGE SCALE GENOMIC DNA]</scope>
    <source>
        <strain evidence="1 2">NPDC050545</strain>
    </source>
</reference>